<dbReference type="InterPro" id="IPR006837">
    <property type="entry name" value="Divergent_DAC"/>
</dbReference>
<accession>A0A7L9WJI8</accession>
<feature type="compositionally biased region" description="Polar residues" evidence="1">
    <location>
        <begin position="197"/>
        <end position="207"/>
    </location>
</feature>
<feature type="region of interest" description="Disordered" evidence="1">
    <location>
        <begin position="33"/>
        <end position="99"/>
    </location>
</feature>
<feature type="region of interest" description="Disordered" evidence="1">
    <location>
        <begin position="122"/>
        <end position="155"/>
    </location>
</feature>
<evidence type="ECO:0008006" key="4">
    <source>
        <dbReference type="Google" id="ProtNLM"/>
    </source>
</evidence>
<dbReference type="Proteomes" id="UP000594118">
    <property type="component" value="Chromosome"/>
</dbReference>
<organism evidence="2 3">
    <name type="scientific">Pseudooceanicola spongiae</name>
    <dbReference type="NCBI Taxonomy" id="2613965"/>
    <lineage>
        <taxon>Bacteria</taxon>
        <taxon>Pseudomonadati</taxon>
        <taxon>Pseudomonadota</taxon>
        <taxon>Alphaproteobacteria</taxon>
        <taxon>Rhodobacterales</taxon>
        <taxon>Paracoccaceae</taxon>
        <taxon>Pseudooceanicola</taxon>
    </lineage>
</organism>
<feature type="compositionally biased region" description="Polar residues" evidence="1">
    <location>
        <begin position="248"/>
        <end position="258"/>
    </location>
</feature>
<proteinExistence type="predicted"/>
<name>A0A7L9WJI8_9RHOB</name>
<dbReference type="Gene3D" id="3.20.20.370">
    <property type="entry name" value="Glycoside hydrolase/deacetylase"/>
    <property type="match status" value="1"/>
</dbReference>
<dbReference type="AlphaFoldDB" id="A0A7L9WJI8"/>
<reference evidence="2 3" key="1">
    <citation type="submission" date="2019-10" db="EMBL/GenBank/DDBJ databases">
        <title>Pseudopuniceibacterium sp. HQ09 islated from Antarctica.</title>
        <authorList>
            <person name="Liao L."/>
            <person name="Su S."/>
            <person name="Chen B."/>
            <person name="Yu Y."/>
        </authorList>
    </citation>
    <scope>NUCLEOTIDE SEQUENCE [LARGE SCALE GENOMIC DNA]</scope>
    <source>
        <strain evidence="2 3">HQ09</strain>
    </source>
</reference>
<protein>
    <recommendedName>
        <fullName evidence="4">Divergent polysaccharide deacetylase</fullName>
    </recommendedName>
</protein>
<dbReference type="EMBL" id="CP045201">
    <property type="protein sequence ID" value="QOL79867.1"/>
    <property type="molecule type" value="Genomic_DNA"/>
</dbReference>
<feature type="region of interest" description="Disordered" evidence="1">
    <location>
        <begin position="177"/>
        <end position="217"/>
    </location>
</feature>
<sequence>MGRGFFAGVIWGVGLAGLGLATTSLSLPLPVAAPGASPEAGSDQTTRAAPSGLETAPQARTPDLSQAQQQAQAPRTGLADVPAGSQFNRGRSDGPVRLPVVGGDQPQVSSVMRPEGAAPEAFAFTPDTTRNPGLPDATGVDSRFPPLPQIGSEAGPGLALEEVSPVLANPLIQPLVAPRQEGGPDLTNRPSMPSVDATRQTPVQQPEPTAGFPAGDLDAVNQAPEIALATPGALPVPPEDPSGLPSLPGTTAARSPQTPAAPRPEMTPEAAPSEDLAMSAPRPSAPALTVTSAEIPEGERDMGPKVAAIDAFAMPFDASDPRPRMSIVLIDAGTGAGLGTSALRDFPYPVSFAVDVTRPDAVVAMARYRAAGFEVLALAGLPAHYAARDISAETAEWFAQLPEVVAVMEARPGALQQGRAEAEALAGALSETGHGVLFYPEAGDTTRKLAARAGVPAATLFRDFDAGGEDAAGIGRFLDAAAVRAADEHGVVMVGRLRPETVSALLVWGLADRASQVQLVPVSVVLKAQSSQP</sequence>
<dbReference type="KEGG" id="pshq:F3W81_02935"/>
<dbReference type="GO" id="GO:0005975">
    <property type="term" value="P:carbohydrate metabolic process"/>
    <property type="evidence" value="ECO:0007669"/>
    <property type="project" value="InterPro"/>
</dbReference>
<evidence type="ECO:0000256" key="1">
    <source>
        <dbReference type="SAM" id="MobiDB-lite"/>
    </source>
</evidence>
<feature type="compositionally biased region" description="Polar residues" evidence="1">
    <location>
        <begin position="63"/>
        <end position="73"/>
    </location>
</feature>
<evidence type="ECO:0000313" key="2">
    <source>
        <dbReference type="EMBL" id="QOL79867.1"/>
    </source>
</evidence>
<feature type="region of interest" description="Disordered" evidence="1">
    <location>
        <begin position="230"/>
        <end position="289"/>
    </location>
</feature>
<gene>
    <name evidence="2" type="ORF">F3W81_02935</name>
</gene>
<evidence type="ECO:0000313" key="3">
    <source>
        <dbReference type="Proteomes" id="UP000594118"/>
    </source>
</evidence>
<keyword evidence="3" id="KW-1185">Reference proteome</keyword>
<dbReference type="RefSeq" id="WP_193082182.1">
    <property type="nucleotide sequence ID" value="NZ_CP045201.1"/>
</dbReference>
<dbReference type="InterPro" id="IPR011330">
    <property type="entry name" value="Glyco_hydro/deAcase_b/a-brl"/>
</dbReference>
<dbReference type="SUPFAM" id="SSF88713">
    <property type="entry name" value="Glycoside hydrolase/deacetylase"/>
    <property type="match status" value="1"/>
</dbReference>
<dbReference type="Pfam" id="PF04748">
    <property type="entry name" value="Polysacc_deac_2"/>
    <property type="match status" value="1"/>
</dbReference>